<evidence type="ECO:0000313" key="4">
    <source>
        <dbReference type="EMBL" id="SFE38823.1"/>
    </source>
</evidence>
<dbReference type="Gene3D" id="3.40.720.10">
    <property type="entry name" value="Alkaline Phosphatase, subunit A"/>
    <property type="match status" value="1"/>
</dbReference>
<dbReference type="Proteomes" id="UP000198598">
    <property type="component" value="Unassembled WGS sequence"/>
</dbReference>
<dbReference type="PANTHER" id="PTHR43108:SF6">
    <property type="entry name" value="N-SULPHOGLUCOSAMINE SULPHOHYDROLASE"/>
    <property type="match status" value="1"/>
</dbReference>
<dbReference type="Pfam" id="PF16347">
    <property type="entry name" value="SGSH_C"/>
    <property type="match status" value="1"/>
</dbReference>
<evidence type="ECO:0000313" key="5">
    <source>
        <dbReference type="Proteomes" id="UP000198598"/>
    </source>
</evidence>
<evidence type="ECO:0000256" key="1">
    <source>
        <dbReference type="ARBA" id="ARBA00008779"/>
    </source>
</evidence>
<evidence type="ECO:0000259" key="3">
    <source>
        <dbReference type="Pfam" id="PF16347"/>
    </source>
</evidence>
<dbReference type="PANTHER" id="PTHR43108">
    <property type="entry name" value="N-ACETYLGLUCOSAMINE-6-SULFATASE FAMILY MEMBER"/>
    <property type="match status" value="1"/>
</dbReference>
<dbReference type="InterPro" id="IPR024607">
    <property type="entry name" value="Sulfatase_CS"/>
</dbReference>
<dbReference type="STRING" id="662367.SAMN05216167_11375"/>
<protein>
    <submittedName>
        <fullName evidence="4">Arylsulfatase A</fullName>
    </submittedName>
</protein>
<gene>
    <name evidence="4" type="ORF">SAMN05216167_11375</name>
</gene>
<keyword evidence="5" id="KW-1185">Reference proteome</keyword>
<dbReference type="InterPro" id="IPR017850">
    <property type="entry name" value="Alkaline_phosphatase_core_sf"/>
</dbReference>
<dbReference type="AlphaFoldDB" id="A0A1I2A7B6"/>
<dbReference type="EMBL" id="FOLQ01000013">
    <property type="protein sequence ID" value="SFE38823.1"/>
    <property type="molecule type" value="Genomic_DNA"/>
</dbReference>
<dbReference type="SUPFAM" id="SSF53649">
    <property type="entry name" value="Alkaline phosphatase-like"/>
    <property type="match status" value="1"/>
</dbReference>
<dbReference type="InterPro" id="IPR032506">
    <property type="entry name" value="SGSH_C"/>
</dbReference>
<dbReference type="PROSITE" id="PS00523">
    <property type="entry name" value="SULFATASE_1"/>
    <property type="match status" value="1"/>
</dbReference>
<dbReference type="CDD" id="cd16031">
    <property type="entry name" value="G6S_like"/>
    <property type="match status" value="1"/>
</dbReference>
<proteinExistence type="inferred from homology"/>
<keyword evidence="2" id="KW-0378">Hydrolase</keyword>
<name>A0A1I2A7B6_9BACT</name>
<evidence type="ECO:0000256" key="2">
    <source>
        <dbReference type="ARBA" id="ARBA00022801"/>
    </source>
</evidence>
<comment type="similarity">
    <text evidence="1">Belongs to the sulfatase family.</text>
</comment>
<dbReference type="GO" id="GO:0016787">
    <property type="term" value="F:hydrolase activity"/>
    <property type="evidence" value="ECO:0007669"/>
    <property type="project" value="UniProtKB-KW"/>
</dbReference>
<reference evidence="4 5" key="1">
    <citation type="submission" date="2016-10" db="EMBL/GenBank/DDBJ databases">
        <authorList>
            <person name="de Groot N.N."/>
        </authorList>
    </citation>
    <scope>NUCLEOTIDE SEQUENCE [LARGE SCALE GENOMIC DNA]</scope>
    <source>
        <strain evidence="4 5">DSM 26130</strain>
    </source>
</reference>
<accession>A0A1I2A7B6</accession>
<organism evidence="4 5">
    <name type="scientific">Spirosoma endophyticum</name>
    <dbReference type="NCBI Taxonomy" id="662367"/>
    <lineage>
        <taxon>Bacteria</taxon>
        <taxon>Pseudomonadati</taxon>
        <taxon>Bacteroidota</taxon>
        <taxon>Cytophagia</taxon>
        <taxon>Cytophagales</taxon>
        <taxon>Cytophagaceae</taxon>
        <taxon>Spirosoma</taxon>
    </lineage>
</organism>
<feature type="domain" description="N-sulphoglucosamine sulphohydrolase C-terminal" evidence="3">
    <location>
        <begin position="360"/>
        <end position="509"/>
    </location>
</feature>
<dbReference type="PROSITE" id="PS00149">
    <property type="entry name" value="SULFATASE_2"/>
    <property type="match status" value="1"/>
</dbReference>
<sequence length="526" mass="60732">MNEITMPSHVIVRYVVVCTTLLVCMLTVAGCRTKKKEEAATTPPNIIFVFSDDHAYQAISAYGSTLTKTPSIDRIANEGAILRYNVVTNSICGPSRATLLTGKYSHLNGYKLNEKVFDINQPVFSEELQKKGYQTAWIGKMHLGSLPNGFDYLNVLPGQGQYYNPDFVNAKKDTVRYPGYVTNVVTKLSLDWLNQRDKAKPFFLVVGHKATHREWLPDLQDLGAFDTVTFPLPATFYDDYKGRIAAQNQDMTIDKTMRLKEDLKVHSDYVKSDIYNRFSPEQKKPFYDYYENKISKEFETKKLSGKALVEWKYQRYLKDYLATARSLDRNIGELLDHLDKTGLAKNTVIIYASDQGFYMGEHGWFDKRFIYEESLKTPFVIRYPGVIKPGTEINELISNIDWAPTLLNLAGTTVPKEMQGESFLPLLKGETIPWRKEAYYHYYEFPKPHHVYPHLGLRTDQYKLVRFYGPQDFWELYDLKKDPHELHNLYGEKGYETITADLKSKLKGQITQYKDDEAMKIVESKP</sequence>